<dbReference type="PANTHER" id="PTHR32294">
    <property type="entry name" value="DNA POLYMERASE III SUBUNIT ALPHA"/>
    <property type="match status" value="1"/>
</dbReference>
<feature type="domain" description="Polymerase/histidinol phosphatase N-terminal" evidence="8">
    <location>
        <begin position="5"/>
        <end position="72"/>
    </location>
</feature>
<evidence type="ECO:0000256" key="1">
    <source>
        <dbReference type="ARBA" id="ARBA00012417"/>
    </source>
</evidence>
<dbReference type="InterPro" id="IPR011708">
    <property type="entry name" value="DNA_pol3_alpha_NTPase_dom"/>
</dbReference>
<dbReference type="EC" id="2.7.7.7" evidence="1"/>
<organism evidence="9 10">
    <name type="scientific">Mageeibacillus indolicus</name>
    <dbReference type="NCBI Taxonomy" id="884684"/>
    <lineage>
        <taxon>Bacteria</taxon>
        <taxon>Bacillati</taxon>
        <taxon>Bacillota</taxon>
        <taxon>Clostridia</taxon>
        <taxon>Eubacteriales</taxon>
        <taxon>Oscillospiraceae</taxon>
        <taxon>Mageeibacillus</taxon>
    </lineage>
</organism>
<keyword evidence="5" id="KW-0239">DNA-directed DNA polymerase</keyword>
<reference evidence="10" key="1">
    <citation type="submission" date="2017-04" db="EMBL/GenBank/DDBJ databases">
        <authorList>
            <person name="Bumgarner R.E."/>
            <person name="Fredricks D.N."/>
            <person name="Srinivasan S."/>
        </authorList>
    </citation>
    <scope>NUCLEOTIDE SEQUENCE [LARGE SCALE GENOMIC DNA]</scope>
    <source>
        <strain evidence="10">KA00405</strain>
    </source>
</reference>
<dbReference type="GO" id="GO:0008408">
    <property type="term" value="F:3'-5' exonuclease activity"/>
    <property type="evidence" value="ECO:0007669"/>
    <property type="project" value="InterPro"/>
</dbReference>
<feature type="region of interest" description="Disordered" evidence="7">
    <location>
        <begin position="1093"/>
        <end position="1146"/>
    </location>
</feature>
<protein>
    <recommendedName>
        <fullName evidence="1">DNA-directed DNA polymerase</fullName>
        <ecNumber evidence="1">2.7.7.7</ecNumber>
    </recommendedName>
</protein>
<dbReference type="Gene3D" id="1.10.10.1600">
    <property type="entry name" value="Bacterial DNA polymerase III alpha subunit, thumb domain"/>
    <property type="match status" value="1"/>
</dbReference>
<comment type="caution">
    <text evidence="9">The sequence shown here is derived from an EMBL/GenBank/DDBJ whole genome shotgun (WGS) entry which is preliminary data.</text>
</comment>
<evidence type="ECO:0000313" key="9">
    <source>
        <dbReference type="EMBL" id="PNH19452.1"/>
    </source>
</evidence>
<dbReference type="InterPro" id="IPR004805">
    <property type="entry name" value="DnaE2/DnaE/PolC"/>
</dbReference>
<sequence length="1325" mass="146342">MADFVHLHMHTEYSLLSGANRISELPRRIAELGMSACAITDHGVMYGALEFYQACRKENIKPIIGCEVYVALNGRLAKDGVADRRTAHLILLAENNCGLRNLNKLVTLSYTEGFYGKPRVDHELLALYHEGLIALSGCIEGEIPLALRRGDFAGACELARQYQDIFGSENFFLEMQATGLPEQNMVNSGLIRIAKKLGIPPVATNDCHYMQQTDATAHEILLCIKTGKKLNDEHRPRIGSDQLYIKSPSEMAAAFPDLPEALANTVRIAERCKAEFEFGVLHLPKFKQPEEFSDSVAYLTTKCRAGLERRLAQAAFAPRETYEERLKYELSVINSMGYTDYYLIVWDFIDYAKRNGIFVGPGRGSGAGSLAAFCLGITNIDPLRYNLIFERFLNAERVSMPDFDIDFCFERRQEVIDYVYRKYGTERVCQVITFGTMAAKAVVRDVARVLDYPLPETDKLAKMIPGALGMTLKKALNINADLKMLYEKDPQVRQLIDYAQILEGLPRHASTHAAGVIICGEPVVNYAPLAKNDEALVVQYTKNYIESIGLLKFDFLGLRTLTVLRDAAAAIKVNYGREIDFDRLDLADEKVFNMLGRGETDGVFQLESSGMTSFIKELRPTSLEDIIAGISLYRPGPMEQIPRYVAARHNPALISYDHPLLRPILQVTYGCIVYQEQVMQIVRDLAGFSMGMADIVRRAMAKKKPKELATYEGLFLFGGHDFKGNKVPGCIANGVEENVGRKIFNEVLAFAGYAFNKPHAASYAIVAYYTAWLRLYYPTEFMAAILNSFIGDLSKAAHYVQACRQLGIEVLPLNVNYSQVKFATEGKNKIRFALGAIKNVGFGAIREVVAEREANGLFKDPGDFWRRTANLSLNRKMQESLIRAGALDCFNIDRARLLTAVVTYLNTVSAGSGSCLAGQFSLFDGPEGESISVAEPVYLPVKAFSSLEKLMMEQELIGLYLTGHPLADYRAQVAAFSVADSSWLLPSVDEQGQVIDERRAADGASVKFMAFVLSVTERITRQSTKMARIVAEDFISRFEVVAFPKVWERLGRSLNEGGVYKLYGRVQRRDESENACLILQRAERVDELVDKSLLSGSSGSGEANRGSGGSGCGTQNDGSNGGLGTLSGESLVADTQGNGGPAENTDLQALNTARGEADCMATAEFLRHPATDVADNAPPEVYAKLAAALAEPVEPPHIPPVPHPDDIAKINKAKVAKRHVAISGSHAAATNVTTHDAGYSLICRYEPQVDPHKLQKLLLLFKAHPGKTPTAVYVVRTAKLECLPAVYHIKLTPEFMAELAEFWGLDNLEVKLADTEKFKNDTPSK</sequence>
<gene>
    <name evidence="9" type="ORF">B7R76_00760</name>
</gene>
<accession>A0A2J8B3V5</accession>
<dbReference type="Proteomes" id="UP000236394">
    <property type="component" value="Unassembled WGS sequence"/>
</dbReference>
<dbReference type="NCBIfam" id="NF004226">
    <property type="entry name" value="PRK05673.1"/>
    <property type="match status" value="1"/>
</dbReference>
<dbReference type="SMART" id="SM00481">
    <property type="entry name" value="POLIIIAc"/>
    <property type="match status" value="1"/>
</dbReference>
<dbReference type="Pfam" id="PF07733">
    <property type="entry name" value="DNA_pol3_alpha"/>
    <property type="match status" value="1"/>
</dbReference>
<dbReference type="InterPro" id="IPR016195">
    <property type="entry name" value="Pol/histidinol_Pase-like"/>
</dbReference>
<dbReference type="GO" id="GO:0006260">
    <property type="term" value="P:DNA replication"/>
    <property type="evidence" value="ECO:0007669"/>
    <property type="project" value="UniProtKB-KW"/>
</dbReference>
<dbReference type="CDD" id="cd12113">
    <property type="entry name" value="PHP_PolIIIA_DnaE3"/>
    <property type="match status" value="1"/>
</dbReference>
<evidence type="ECO:0000256" key="4">
    <source>
        <dbReference type="ARBA" id="ARBA00022705"/>
    </source>
</evidence>
<comment type="catalytic activity">
    <reaction evidence="6">
        <text>DNA(n) + a 2'-deoxyribonucleoside 5'-triphosphate = DNA(n+1) + diphosphate</text>
        <dbReference type="Rhea" id="RHEA:22508"/>
        <dbReference type="Rhea" id="RHEA-COMP:17339"/>
        <dbReference type="Rhea" id="RHEA-COMP:17340"/>
        <dbReference type="ChEBI" id="CHEBI:33019"/>
        <dbReference type="ChEBI" id="CHEBI:61560"/>
        <dbReference type="ChEBI" id="CHEBI:173112"/>
        <dbReference type="EC" id="2.7.7.7"/>
    </reaction>
</comment>
<dbReference type="InterPro" id="IPR004013">
    <property type="entry name" value="PHP_dom"/>
</dbReference>
<dbReference type="NCBIfam" id="TIGR00594">
    <property type="entry name" value="polc"/>
    <property type="match status" value="1"/>
</dbReference>
<keyword evidence="3" id="KW-0548">Nucleotidyltransferase</keyword>
<dbReference type="Gene3D" id="3.20.20.140">
    <property type="entry name" value="Metal-dependent hydrolases"/>
    <property type="match status" value="1"/>
</dbReference>
<dbReference type="EMBL" id="NBZD01000001">
    <property type="protein sequence ID" value="PNH19452.1"/>
    <property type="molecule type" value="Genomic_DNA"/>
</dbReference>
<dbReference type="SUPFAM" id="SSF89550">
    <property type="entry name" value="PHP domain-like"/>
    <property type="match status" value="1"/>
</dbReference>
<dbReference type="GO" id="GO:0003887">
    <property type="term" value="F:DNA-directed DNA polymerase activity"/>
    <property type="evidence" value="ECO:0007669"/>
    <property type="project" value="UniProtKB-KW"/>
</dbReference>
<dbReference type="Pfam" id="PF02811">
    <property type="entry name" value="PHP"/>
    <property type="match status" value="1"/>
</dbReference>
<evidence type="ECO:0000313" key="10">
    <source>
        <dbReference type="Proteomes" id="UP000236394"/>
    </source>
</evidence>
<dbReference type="PANTHER" id="PTHR32294:SF0">
    <property type="entry name" value="DNA POLYMERASE III SUBUNIT ALPHA"/>
    <property type="match status" value="1"/>
</dbReference>
<evidence type="ECO:0000256" key="2">
    <source>
        <dbReference type="ARBA" id="ARBA00022679"/>
    </source>
</evidence>
<proteinExistence type="predicted"/>
<evidence type="ECO:0000256" key="7">
    <source>
        <dbReference type="SAM" id="MobiDB-lite"/>
    </source>
</evidence>
<keyword evidence="2" id="KW-0808">Transferase</keyword>
<evidence type="ECO:0000256" key="6">
    <source>
        <dbReference type="ARBA" id="ARBA00049244"/>
    </source>
</evidence>
<dbReference type="NCBIfam" id="NF005298">
    <property type="entry name" value="PRK06826.1"/>
    <property type="match status" value="1"/>
</dbReference>
<evidence type="ECO:0000256" key="3">
    <source>
        <dbReference type="ARBA" id="ARBA00022695"/>
    </source>
</evidence>
<name>A0A2J8B3V5_9FIRM</name>
<evidence type="ECO:0000259" key="8">
    <source>
        <dbReference type="SMART" id="SM00481"/>
    </source>
</evidence>
<dbReference type="CDD" id="cd04485">
    <property type="entry name" value="DnaE_OBF"/>
    <property type="match status" value="1"/>
</dbReference>
<dbReference type="InterPro" id="IPR041931">
    <property type="entry name" value="DNA_pol3_alpha_thumb_dom"/>
</dbReference>
<evidence type="ECO:0000256" key="5">
    <source>
        <dbReference type="ARBA" id="ARBA00022932"/>
    </source>
</evidence>
<dbReference type="Pfam" id="PF17657">
    <property type="entry name" value="DNA_pol3_finger"/>
    <property type="match status" value="1"/>
</dbReference>
<dbReference type="RefSeq" id="WP_051820987.1">
    <property type="nucleotide sequence ID" value="NZ_NBZD01000001.1"/>
</dbReference>
<dbReference type="InterPro" id="IPR003141">
    <property type="entry name" value="Pol/His_phosphatase_N"/>
</dbReference>
<dbReference type="Gene3D" id="1.10.150.870">
    <property type="match status" value="1"/>
</dbReference>
<dbReference type="Pfam" id="PF14579">
    <property type="entry name" value="HHH_6"/>
    <property type="match status" value="1"/>
</dbReference>
<dbReference type="InterPro" id="IPR029460">
    <property type="entry name" value="DNAPol_HHH"/>
</dbReference>
<dbReference type="InterPro" id="IPR040982">
    <property type="entry name" value="DNA_pol3_finger"/>
</dbReference>
<keyword evidence="4" id="KW-0235">DNA replication</keyword>